<dbReference type="RefSeq" id="WP_098779226.1">
    <property type="nucleotide sequence ID" value="NZ_NUHO01000209.1"/>
</dbReference>
<reference evidence="1 2" key="1">
    <citation type="submission" date="2017-09" db="EMBL/GenBank/DDBJ databases">
        <title>Large-scale bioinformatics analysis of Bacillus genomes uncovers conserved roles of natural products in bacterial physiology.</title>
        <authorList>
            <consortium name="Agbiome Team Llc"/>
            <person name="Bleich R.M."/>
            <person name="Grubbs K.J."/>
            <person name="Santa Maria K.C."/>
            <person name="Allen S.E."/>
            <person name="Farag S."/>
            <person name="Shank E.A."/>
            <person name="Bowers A."/>
        </authorList>
    </citation>
    <scope>NUCLEOTIDE SEQUENCE [LARGE SCALE GENOMIC DNA]</scope>
    <source>
        <strain evidence="1 2">AFS053130</strain>
    </source>
</reference>
<protein>
    <submittedName>
        <fullName evidence="1">Uncharacterized protein</fullName>
    </submittedName>
</protein>
<evidence type="ECO:0000313" key="1">
    <source>
        <dbReference type="EMBL" id="PGM88152.1"/>
    </source>
</evidence>
<sequence>MNKSKPVDELTIEDLKQNPIWEWAIDEEENEECDETWVKPVETINFTEELNGSIVLGKLIIHNDEKFPMMCSIDIENNEVLISSIVFYNEKEDEYIAIEDVVKKVEMPLSNNINLTINEEPRALKFSADKIDIYKNIIKTNLNSN</sequence>
<comment type="caution">
    <text evidence="1">The sequence shown here is derived from an EMBL/GenBank/DDBJ whole genome shotgun (WGS) entry which is preliminary data.</text>
</comment>
<proteinExistence type="predicted"/>
<organism evidence="1 2">
    <name type="scientific">Bacillus cereus</name>
    <dbReference type="NCBI Taxonomy" id="1396"/>
    <lineage>
        <taxon>Bacteria</taxon>
        <taxon>Bacillati</taxon>
        <taxon>Bacillota</taxon>
        <taxon>Bacilli</taxon>
        <taxon>Bacillales</taxon>
        <taxon>Bacillaceae</taxon>
        <taxon>Bacillus</taxon>
        <taxon>Bacillus cereus group</taxon>
    </lineage>
</organism>
<evidence type="ECO:0000313" key="2">
    <source>
        <dbReference type="Proteomes" id="UP000222054"/>
    </source>
</evidence>
<dbReference type="EMBL" id="NUHO01000209">
    <property type="protein sequence ID" value="PGM88152.1"/>
    <property type="molecule type" value="Genomic_DNA"/>
</dbReference>
<gene>
    <name evidence="1" type="ORF">CN958_27145</name>
</gene>
<accession>A0A2B9DJG7</accession>
<dbReference type="AlphaFoldDB" id="A0A2B9DJG7"/>
<dbReference type="Proteomes" id="UP000222054">
    <property type="component" value="Unassembled WGS sequence"/>
</dbReference>
<name>A0A2B9DJG7_BACCE</name>